<proteinExistence type="inferred from homology"/>
<keyword evidence="2 7" id="KW-0645">Protease</keyword>
<evidence type="ECO:0000256" key="4">
    <source>
        <dbReference type="ARBA" id="ARBA00022801"/>
    </source>
</evidence>
<comment type="caution">
    <text evidence="10">The sequence shown here is derived from an EMBL/GenBank/DDBJ whole genome shotgun (WGS) entry which is preliminary data.</text>
</comment>
<dbReference type="InterPro" id="IPR032799">
    <property type="entry name" value="TAXi_C"/>
</dbReference>
<dbReference type="PANTHER" id="PTHR47967">
    <property type="entry name" value="OS07G0603500 PROTEIN-RELATED"/>
    <property type="match status" value="1"/>
</dbReference>
<feature type="active site" evidence="6">
    <location>
        <position position="361"/>
    </location>
</feature>
<dbReference type="FunFam" id="2.40.70.10:FF:000033">
    <property type="entry name" value="Aspartyl protease family protein"/>
    <property type="match status" value="1"/>
</dbReference>
<dbReference type="EMBL" id="JAJJMB010015001">
    <property type="protein sequence ID" value="KAI3856429.1"/>
    <property type="molecule type" value="Genomic_DNA"/>
</dbReference>
<feature type="chain" id="PRO_5042169036" description="Peptidase A1 domain-containing protein" evidence="8">
    <location>
        <begin position="29"/>
        <end position="481"/>
    </location>
</feature>
<evidence type="ECO:0000256" key="7">
    <source>
        <dbReference type="RuleBase" id="RU000454"/>
    </source>
</evidence>
<evidence type="ECO:0000256" key="2">
    <source>
        <dbReference type="ARBA" id="ARBA00022670"/>
    </source>
</evidence>
<dbReference type="AlphaFoldDB" id="A0AAD4S2B1"/>
<feature type="domain" description="Peptidase A1" evidence="9">
    <location>
        <begin position="123"/>
        <end position="476"/>
    </location>
</feature>
<sequence length="481" mass="53538">MTKSYSFAVVFHILIIFSSISSFASVETKNGDREMRLELFHRHYYMDDVSAPKNQYDKVKDLVQDDLIRVRMVSSRTSRYHYDGKVGKDSSAIIITSTKASNDKASSAVLPISSAAYKGIGQYFVQFRVGTPSKKFTLIVDTGSDLTWINCRYRCKKCTSRTRMNDHRIFQAGRSFSFKTIPCSSNLCKNLTFSLVTCPSKRDPCQYDYGYQDGSTAHGFYAYETVTMSLTNGRKTRVHGVPIGCSYSTSTGTLGSVDGVLGLGYNDNSFATKATAKFGNNFSYCLVDHLSPKNVSSYLTFGYSKNLVSGSSPPTNLQFTNIQAIDGLYHVNIVGISIAGLVLKIPSEIFSFQNQGGVILDSGSSLTFLAEPAYKIVMKYLMAAFTKFKQVKDESFEFCFQSQGFNESAVPKLVFHFADSVRFEPHVKSYVIDVSDGVKCLGFMPNAWPGISVIGNIMQQNFLWEIDLKWKRLGFAPSTCT</sequence>
<feature type="active site" evidence="6">
    <location>
        <position position="141"/>
    </location>
</feature>
<dbReference type="InterPro" id="IPR032861">
    <property type="entry name" value="TAXi_N"/>
</dbReference>
<evidence type="ECO:0000256" key="5">
    <source>
        <dbReference type="ARBA" id="ARBA00023180"/>
    </source>
</evidence>
<dbReference type="InterPro" id="IPR034161">
    <property type="entry name" value="Pepsin-like_plant"/>
</dbReference>
<keyword evidence="11" id="KW-1185">Reference proteome</keyword>
<dbReference type="PROSITE" id="PS00141">
    <property type="entry name" value="ASP_PROTEASE"/>
    <property type="match status" value="1"/>
</dbReference>
<dbReference type="InterPro" id="IPR051708">
    <property type="entry name" value="Plant_Aspart_Prot_A1"/>
</dbReference>
<dbReference type="Proteomes" id="UP001202328">
    <property type="component" value="Unassembled WGS sequence"/>
</dbReference>
<dbReference type="InterPro" id="IPR001461">
    <property type="entry name" value="Aspartic_peptidase_A1"/>
</dbReference>
<dbReference type="PANTHER" id="PTHR47967:SF69">
    <property type="entry name" value="ASPARTIC PROTEINASE NANA, CHLOROPLAST"/>
    <property type="match status" value="1"/>
</dbReference>
<evidence type="ECO:0000256" key="3">
    <source>
        <dbReference type="ARBA" id="ARBA00022750"/>
    </source>
</evidence>
<comment type="similarity">
    <text evidence="1 7">Belongs to the peptidase A1 family.</text>
</comment>
<keyword evidence="4 7" id="KW-0378">Hydrolase</keyword>
<evidence type="ECO:0000256" key="1">
    <source>
        <dbReference type="ARBA" id="ARBA00007447"/>
    </source>
</evidence>
<evidence type="ECO:0000313" key="10">
    <source>
        <dbReference type="EMBL" id="KAI3856429.1"/>
    </source>
</evidence>
<feature type="signal peptide" evidence="8">
    <location>
        <begin position="1"/>
        <end position="28"/>
    </location>
</feature>
<dbReference type="PRINTS" id="PR00792">
    <property type="entry name" value="PEPSIN"/>
</dbReference>
<name>A0AAD4S2B1_9MAGN</name>
<accession>A0AAD4S2B1</accession>
<keyword evidence="5" id="KW-0325">Glycoprotein</keyword>
<dbReference type="PROSITE" id="PS51767">
    <property type="entry name" value="PEPTIDASE_A1"/>
    <property type="match status" value="1"/>
</dbReference>
<dbReference type="Pfam" id="PF14541">
    <property type="entry name" value="TAXi_C"/>
    <property type="match status" value="1"/>
</dbReference>
<dbReference type="SUPFAM" id="SSF50630">
    <property type="entry name" value="Acid proteases"/>
    <property type="match status" value="1"/>
</dbReference>
<evidence type="ECO:0000259" key="9">
    <source>
        <dbReference type="PROSITE" id="PS51767"/>
    </source>
</evidence>
<evidence type="ECO:0000313" key="11">
    <source>
        <dbReference type="Proteomes" id="UP001202328"/>
    </source>
</evidence>
<dbReference type="Pfam" id="PF14543">
    <property type="entry name" value="TAXi_N"/>
    <property type="match status" value="1"/>
</dbReference>
<keyword evidence="8" id="KW-0732">Signal</keyword>
<dbReference type="InterPro" id="IPR001969">
    <property type="entry name" value="Aspartic_peptidase_AS"/>
</dbReference>
<dbReference type="InterPro" id="IPR021109">
    <property type="entry name" value="Peptidase_aspartic_dom_sf"/>
</dbReference>
<dbReference type="GO" id="GO:0004190">
    <property type="term" value="F:aspartic-type endopeptidase activity"/>
    <property type="evidence" value="ECO:0007669"/>
    <property type="project" value="UniProtKB-KW"/>
</dbReference>
<dbReference type="CDD" id="cd05476">
    <property type="entry name" value="pepsin_A_like_plant"/>
    <property type="match status" value="1"/>
</dbReference>
<evidence type="ECO:0000256" key="6">
    <source>
        <dbReference type="PIRSR" id="PIRSR601461-1"/>
    </source>
</evidence>
<dbReference type="GO" id="GO:0006508">
    <property type="term" value="P:proteolysis"/>
    <property type="evidence" value="ECO:0007669"/>
    <property type="project" value="UniProtKB-KW"/>
</dbReference>
<organism evidence="10 11">
    <name type="scientific">Papaver atlanticum</name>
    <dbReference type="NCBI Taxonomy" id="357466"/>
    <lineage>
        <taxon>Eukaryota</taxon>
        <taxon>Viridiplantae</taxon>
        <taxon>Streptophyta</taxon>
        <taxon>Embryophyta</taxon>
        <taxon>Tracheophyta</taxon>
        <taxon>Spermatophyta</taxon>
        <taxon>Magnoliopsida</taxon>
        <taxon>Ranunculales</taxon>
        <taxon>Papaveraceae</taxon>
        <taxon>Papaveroideae</taxon>
        <taxon>Papaver</taxon>
    </lineage>
</organism>
<reference evidence="10" key="1">
    <citation type="submission" date="2022-04" db="EMBL/GenBank/DDBJ databases">
        <title>A functionally conserved STORR gene fusion in Papaver species that diverged 16.8 million years ago.</title>
        <authorList>
            <person name="Catania T."/>
        </authorList>
    </citation>
    <scope>NUCLEOTIDE SEQUENCE</scope>
    <source>
        <strain evidence="10">S-188037</strain>
    </source>
</reference>
<evidence type="ECO:0000256" key="8">
    <source>
        <dbReference type="SAM" id="SignalP"/>
    </source>
</evidence>
<keyword evidence="3 7" id="KW-0064">Aspartyl protease</keyword>
<dbReference type="Gene3D" id="2.40.70.10">
    <property type="entry name" value="Acid Proteases"/>
    <property type="match status" value="2"/>
</dbReference>
<dbReference type="InterPro" id="IPR033121">
    <property type="entry name" value="PEPTIDASE_A1"/>
</dbReference>
<protein>
    <recommendedName>
        <fullName evidence="9">Peptidase A1 domain-containing protein</fullName>
    </recommendedName>
</protein>
<gene>
    <name evidence="10" type="ORF">MKW98_008881</name>
</gene>